<dbReference type="STRING" id="1121393.SAMN02745216_04502"/>
<dbReference type="InterPro" id="IPR051783">
    <property type="entry name" value="NAD(P)-dependent_oxidoreduct"/>
</dbReference>
<name>A0A1M6XBS3_9BACT</name>
<gene>
    <name evidence="2" type="ORF">SAMN02745216_04502</name>
</gene>
<accession>A0A1M6XBS3</accession>
<dbReference type="Gene3D" id="3.40.50.720">
    <property type="entry name" value="NAD(P)-binding Rossmann-like Domain"/>
    <property type="match status" value="1"/>
</dbReference>
<keyword evidence="3" id="KW-1185">Reference proteome</keyword>
<protein>
    <submittedName>
        <fullName evidence="2">Dihydroflavonol-4-reductase</fullName>
    </submittedName>
</protein>
<dbReference type="PANTHER" id="PTHR48079">
    <property type="entry name" value="PROTEIN YEEZ"/>
    <property type="match status" value="1"/>
</dbReference>
<reference evidence="3" key="1">
    <citation type="submission" date="2016-11" db="EMBL/GenBank/DDBJ databases">
        <authorList>
            <person name="Varghese N."/>
            <person name="Submissions S."/>
        </authorList>
    </citation>
    <scope>NUCLEOTIDE SEQUENCE [LARGE SCALE GENOMIC DNA]</scope>
    <source>
        <strain evidence="3">DSM 16219</strain>
    </source>
</reference>
<dbReference type="AlphaFoldDB" id="A0A1M6XBS3"/>
<dbReference type="Pfam" id="PF01370">
    <property type="entry name" value="Epimerase"/>
    <property type="match status" value="1"/>
</dbReference>
<dbReference type="OrthoDB" id="9814124at2"/>
<organism evidence="2 3">
    <name type="scientific">Desulfatibacillum alkenivorans DSM 16219</name>
    <dbReference type="NCBI Taxonomy" id="1121393"/>
    <lineage>
        <taxon>Bacteria</taxon>
        <taxon>Pseudomonadati</taxon>
        <taxon>Thermodesulfobacteriota</taxon>
        <taxon>Desulfobacteria</taxon>
        <taxon>Desulfobacterales</taxon>
        <taxon>Desulfatibacillaceae</taxon>
        <taxon>Desulfatibacillum</taxon>
    </lineage>
</organism>
<dbReference type="RefSeq" id="WP_083611239.1">
    <property type="nucleotide sequence ID" value="NZ_FQZU01000042.1"/>
</dbReference>
<feature type="domain" description="Ketoreductase" evidence="1">
    <location>
        <begin position="6"/>
        <end position="181"/>
    </location>
</feature>
<dbReference type="GO" id="GO:0004029">
    <property type="term" value="F:aldehyde dehydrogenase (NAD+) activity"/>
    <property type="evidence" value="ECO:0007669"/>
    <property type="project" value="TreeGrafter"/>
</dbReference>
<dbReference type="InterPro" id="IPR036291">
    <property type="entry name" value="NAD(P)-bd_dom_sf"/>
</dbReference>
<dbReference type="SMART" id="SM00822">
    <property type="entry name" value="PKS_KR"/>
    <property type="match status" value="1"/>
</dbReference>
<dbReference type="PANTHER" id="PTHR48079:SF6">
    <property type="entry name" value="NAD(P)-BINDING DOMAIN-CONTAINING PROTEIN-RELATED"/>
    <property type="match status" value="1"/>
</dbReference>
<sequence length="346" mass="37373">MIRKQDTVMVTGGAGFIGSNLVRQLVEKGVNVRVFHLPGDDLRNLSGLDVELMEGNVLDVDSTKRCMNGCNQVYHLAAIYALWLPNMQLMHKVNVEGARNVMRLAGELDVEKTVYCSSIALFGGQGPDKDADENSPFALGDSGSYYAWTKYASHQVVAAFCEKGLNATIVAPCGPLGPGDYGPTPTGRILTSAVNLPVIFRFQSIANMVDVRDVAAGHILAMEKGEPGRSYLLGGENLAYETIVRTALEIAGLKKLVLPAPVPLARAAGSLLLRYSQAVSKKPPLLTPSEVNIGIKGLRADCSRAKKELGYNPRPVKVSIRDALVWFAKNGYINNRKAKANLLLHT</sequence>
<dbReference type="CDD" id="cd05228">
    <property type="entry name" value="AR_FR_like_1_SDR_e"/>
    <property type="match status" value="1"/>
</dbReference>
<dbReference type="GO" id="GO:0005737">
    <property type="term" value="C:cytoplasm"/>
    <property type="evidence" value="ECO:0007669"/>
    <property type="project" value="TreeGrafter"/>
</dbReference>
<evidence type="ECO:0000313" key="2">
    <source>
        <dbReference type="EMBL" id="SHL03358.1"/>
    </source>
</evidence>
<dbReference type="SUPFAM" id="SSF51735">
    <property type="entry name" value="NAD(P)-binding Rossmann-fold domains"/>
    <property type="match status" value="1"/>
</dbReference>
<evidence type="ECO:0000313" key="3">
    <source>
        <dbReference type="Proteomes" id="UP000183994"/>
    </source>
</evidence>
<dbReference type="EMBL" id="FQZU01000042">
    <property type="protein sequence ID" value="SHL03358.1"/>
    <property type="molecule type" value="Genomic_DNA"/>
</dbReference>
<dbReference type="InterPro" id="IPR057326">
    <property type="entry name" value="KR_dom"/>
</dbReference>
<dbReference type="InterPro" id="IPR001509">
    <property type="entry name" value="Epimerase_deHydtase"/>
</dbReference>
<proteinExistence type="predicted"/>
<evidence type="ECO:0000259" key="1">
    <source>
        <dbReference type="SMART" id="SM00822"/>
    </source>
</evidence>
<dbReference type="Proteomes" id="UP000183994">
    <property type="component" value="Unassembled WGS sequence"/>
</dbReference>